<proteinExistence type="predicted"/>
<evidence type="ECO:0000313" key="2">
    <source>
        <dbReference type="EMBL" id="KFI63898.1"/>
    </source>
</evidence>
<gene>
    <name evidence="2" type="ORF">BCUN_1510</name>
</gene>
<dbReference type="EMBL" id="JGYV01000006">
    <property type="protein sequence ID" value="KFI63898.1"/>
    <property type="molecule type" value="Genomic_DNA"/>
</dbReference>
<dbReference type="eggNOG" id="ENOG5032EIR">
    <property type="taxonomic scope" value="Bacteria"/>
</dbReference>
<reference evidence="2 3" key="1">
    <citation type="submission" date="2014-03" db="EMBL/GenBank/DDBJ databases">
        <title>Genomics of Bifidobacteria.</title>
        <authorList>
            <person name="Ventura M."/>
            <person name="Milani C."/>
            <person name="Lugli G.A."/>
        </authorList>
    </citation>
    <scope>NUCLEOTIDE SEQUENCE [LARGE SCALE GENOMIC DNA]</scope>
    <source>
        <strain evidence="2 3">LMG 10738</strain>
    </source>
</reference>
<dbReference type="Proteomes" id="UP000029067">
    <property type="component" value="Unassembled WGS sequence"/>
</dbReference>
<name>A0A087AYP8_9BIFI</name>
<dbReference type="OrthoDB" id="3239501at2"/>
<comment type="caution">
    <text evidence="2">The sequence shown here is derived from an EMBL/GenBank/DDBJ whole genome shotgun (WGS) entry which is preliminary data.</text>
</comment>
<dbReference type="STRING" id="1688.BCUN_1510"/>
<feature type="region of interest" description="Disordered" evidence="1">
    <location>
        <begin position="21"/>
        <end position="50"/>
    </location>
</feature>
<sequence length="134" mass="15802">MTTVRDFMALMGDLERNLKEQRRQFEEQKRDIDREMAERSEERAQQRRAGECGRAWQVLQQRIDMGKTTERDIVYGFDKSPEAKEVRDTAAKNMAIYRKKMLADDDPDSPLVIARDRLAEEQAKLHRMEREAGL</sequence>
<organism evidence="2 3">
    <name type="scientific">Bifidobacterium cuniculi</name>
    <dbReference type="NCBI Taxonomy" id="1688"/>
    <lineage>
        <taxon>Bacteria</taxon>
        <taxon>Bacillati</taxon>
        <taxon>Actinomycetota</taxon>
        <taxon>Actinomycetes</taxon>
        <taxon>Bifidobacteriales</taxon>
        <taxon>Bifidobacteriaceae</taxon>
        <taxon>Bifidobacterium</taxon>
    </lineage>
</organism>
<dbReference type="AlphaFoldDB" id="A0A087AYP8"/>
<evidence type="ECO:0000256" key="1">
    <source>
        <dbReference type="SAM" id="MobiDB-lite"/>
    </source>
</evidence>
<protein>
    <submittedName>
        <fullName evidence="2">Uncharacterized protein</fullName>
    </submittedName>
</protein>
<dbReference type="RefSeq" id="WP_051920809.1">
    <property type="nucleotide sequence ID" value="NZ_JGYV01000006.1"/>
</dbReference>
<accession>A0A087AYP8</accession>
<evidence type="ECO:0000313" key="3">
    <source>
        <dbReference type="Proteomes" id="UP000029067"/>
    </source>
</evidence>
<keyword evidence="3" id="KW-1185">Reference proteome</keyword>